<comment type="caution">
    <text evidence="4">The sequence shown here is derived from an EMBL/GenBank/DDBJ whole genome shotgun (WGS) entry which is preliminary data.</text>
</comment>
<dbReference type="InterPro" id="IPR036322">
    <property type="entry name" value="WD40_repeat_dom_sf"/>
</dbReference>
<gene>
    <name evidence="4" type="ORF">EDB92DRAFT_1834137</name>
</gene>
<keyword evidence="2" id="KW-0677">Repeat</keyword>
<proteinExistence type="predicted"/>
<protein>
    <submittedName>
        <fullName evidence="4">WD40 repeat-like protein</fullName>
    </submittedName>
</protein>
<dbReference type="PANTHER" id="PTHR22889">
    <property type="entry name" value="WD REPEAT-CONTAINING PROTEIN 89"/>
    <property type="match status" value="1"/>
</dbReference>
<name>A0AAD4LTX2_9AGAM</name>
<feature type="non-terminal residue" evidence="4">
    <location>
        <position position="1"/>
    </location>
</feature>
<dbReference type="PROSITE" id="PS50082">
    <property type="entry name" value="WD_REPEATS_2"/>
    <property type="match status" value="1"/>
</dbReference>
<dbReference type="PANTHER" id="PTHR22889:SF0">
    <property type="entry name" value="WD REPEAT-CONTAINING PROTEIN 89"/>
    <property type="match status" value="1"/>
</dbReference>
<evidence type="ECO:0000313" key="5">
    <source>
        <dbReference type="Proteomes" id="UP001201163"/>
    </source>
</evidence>
<evidence type="ECO:0000256" key="3">
    <source>
        <dbReference type="PROSITE-ProRule" id="PRU00221"/>
    </source>
</evidence>
<dbReference type="AlphaFoldDB" id="A0AAD4LTX2"/>
<feature type="repeat" description="WD" evidence="3">
    <location>
        <begin position="62"/>
        <end position="108"/>
    </location>
</feature>
<dbReference type="InterPro" id="IPR039328">
    <property type="entry name" value="WDR89"/>
</dbReference>
<dbReference type="Proteomes" id="UP001201163">
    <property type="component" value="Unassembled WGS sequence"/>
</dbReference>
<dbReference type="Pfam" id="PF00400">
    <property type="entry name" value="WD40"/>
    <property type="match status" value="1"/>
</dbReference>
<evidence type="ECO:0000313" key="4">
    <source>
        <dbReference type="EMBL" id="KAH8999438.1"/>
    </source>
</evidence>
<evidence type="ECO:0000256" key="2">
    <source>
        <dbReference type="ARBA" id="ARBA00022737"/>
    </source>
</evidence>
<dbReference type="SMART" id="SM00320">
    <property type="entry name" value="WD40"/>
    <property type="match status" value="5"/>
</dbReference>
<reference evidence="4" key="1">
    <citation type="submission" date="2022-01" db="EMBL/GenBank/DDBJ databases">
        <title>Comparative genomics reveals a dynamic genome evolution in the ectomycorrhizal milk-cap (Lactarius) mushrooms.</title>
        <authorList>
            <consortium name="DOE Joint Genome Institute"/>
            <person name="Lebreton A."/>
            <person name="Tang N."/>
            <person name="Kuo A."/>
            <person name="LaButti K."/>
            <person name="Drula E."/>
            <person name="Barry K."/>
            <person name="Clum A."/>
            <person name="Lipzen A."/>
            <person name="Mousain D."/>
            <person name="Ng V."/>
            <person name="Wang R."/>
            <person name="Wang X."/>
            <person name="Dai Y."/>
            <person name="Henrissat B."/>
            <person name="Grigoriev I.V."/>
            <person name="Guerin-Laguette A."/>
            <person name="Yu F."/>
            <person name="Martin F.M."/>
        </authorList>
    </citation>
    <scope>NUCLEOTIDE SEQUENCE</scope>
    <source>
        <strain evidence="4">QP</strain>
    </source>
</reference>
<dbReference type="InterPro" id="IPR001680">
    <property type="entry name" value="WD40_rpt"/>
</dbReference>
<dbReference type="SUPFAM" id="SSF50978">
    <property type="entry name" value="WD40 repeat-like"/>
    <property type="match status" value="1"/>
</dbReference>
<dbReference type="Gene3D" id="2.130.10.10">
    <property type="entry name" value="YVTN repeat-like/Quinoprotein amine dehydrogenase"/>
    <property type="match status" value="2"/>
</dbReference>
<evidence type="ECO:0000256" key="1">
    <source>
        <dbReference type="ARBA" id="ARBA00022574"/>
    </source>
</evidence>
<organism evidence="4 5">
    <name type="scientific">Lactarius akahatsu</name>
    <dbReference type="NCBI Taxonomy" id="416441"/>
    <lineage>
        <taxon>Eukaryota</taxon>
        <taxon>Fungi</taxon>
        <taxon>Dikarya</taxon>
        <taxon>Basidiomycota</taxon>
        <taxon>Agaricomycotina</taxon>
        <taxon>Agaricomycetes</taxon>
        <taxon>Russulales</taxon>
        <taxon>Russulaceae</taxon>
        <taxon>Lactarius</taxon>
    </lineage>
</organism>
<keyword evidence="5" id="KW-1185">Reference proteome</keyword>
<sequence>MSLVESPTIIDQTGPLQSSSLPCDAYVLAIAVVGSYYVASASLPSHKIFCFDRPSLRISQSFEGHAGGTTSLRAVDSLAGINQRAIISSGKDGVVRVWDDRTGAAAIEMSFEGKQRALLSCDVSSDGLTVAAGTELQQDDALVLYWDPRHPSAPLRKHTSTHADDITTVNFSRSSERSRNLLLSGSTDGLVSISNAEESDEDEAVLHVGNLGSSISQTGWIGAGDGTRKGVWAATDMETFSLWSDELDLNNDFDIRGPSVHTQARTWVTDYLIGCHASDDSGLSVLVGSNEGDIALLRNADFHDRTSPWSLERVWTGHHKGVVRSALLDERANVLLTGGEDAVVLAWSCAPLPKEASGMAIDGDPDSSVLAKRAHDEDIEMENYHHDDKRARYLCREES</sequence>
<accession>A0AAD4LTX2</accession>
<dbReference type="EMBL" id="JAKELL010000004">
    <property type="protein sequence ID" value="KAH8999438.1"/>
    <property type="molecule type" value="Genomic_DNA"/>
</dbReference>
<keyword evidence="1 3" id="KW-0853">WD repeat</keyword>
<dbReference type="InterPro" id="IPR015943">
    <property type="entry name" value="WD40/YVTN_repeat-like_dom_sf"/>
</dbReference>